<gene>
    <name evidence="2" type="ORF">F2P81_012053</name>
</gene>
<organism evidence="2 3">
    <name type="scientific">Scophthalmus maximus</name>
    <name type="common">Turbot</name>
    <name type="synonym">Psetta maxima</name>
    <dbReference type="NCBI Taxonomy" id="52904"/>
    <lineage>
        <taxon>Eukaryota</taxon>
        <taxon>Metazoa</taxon>
        <taxon>Chordata</taxon>
        <taxon>Craniata</taxon>
        <taxon>Vertebrata</taxon>
        <taxon>Euteleostomi</taxon>
        <taxon>Actinopterygii</taxon>
        <taxon>Neopterygii</taxon>
        <taxon>Teleostei</taxon>
        <taxon>Neoteleostei</taxon>
        <taxon>Acanthomorphata</taxon>
        <taxon>Carangaria</taxon>
        <taxon>Pleuronectiformes</taxon>
        <taxon>Pleuronectoidei</taxon>
        <taxon>Scophthalmidae</taxon>
        <taxon>Scophthalmus</taxon>
    </lineage>
</organism>
<dbReference type="EMBL" id="VEVO01000010">
    <property type="protein sequence ID" value="KAF0036741.1"/>
    <property type="molecule type" value="Genomic_DNA"/>
</dbReference>
<keyword evidence="1" id="KW-0732">Signal</keyword>
<sequence length="92" mass="10339">MARCQTAGRVRRGGRGSAPLLAAALLSLLSAGMQPTAAFPSRRSEEEAYTTALLIGIRKEARTQVLHLSRNKRYTLTPEQLKWDKFKLTYKY</sequence>
<evidence type="ECO:0000313" key="3">
    <source>
        <dbReference type="Proteomes" id="UP000438429"/>
    </source>
</evidence>
<feature type="signal peptide" evidence="1">
    <location>
        <begin position="1"/>
        <end position="38"/>
    </location>
</feature>
<accession>A0A6A4T0E5</accession>
<proteinExistence type="predicted"/>
<feature type="chain" id="PRO_5025504993" evidence="1">
    <location>
        <begin position="39"/>
        <end position="92"/>
    </location>
</feature>
<evidence type="ECO:0000256" key="1">
    <source>
        <dbReference type="SAM" id="SignalP"/>
    </source>
</evidence>
<reference evidence="2 3" key="1">
    <citation type="submission" date="2019-06" db="EMBL/GenBank/DDBJ databases">
        <title>Draft genomes of female and male turbot (Scophthalmus maximus).</title>
        <authorList>
            <person name="Xu H."/>
            <person name="Xu X.-W."/>
            <person name="Shao C."/>
            <person name="Chen S."/>
        </authorList>
    </citation>
    <scope>NUCLEOTIDE SEQUENCE [LARGE SCALE GENOMIC DNA]</scope>
    <source>
        <strain evidence="2">Ysfricsl-2016a</strain>
        <tissue evidence="2">Blood</tissue>
    </source>
</reference>
<comment type="caution">
    <text evidence="2">The sequence shown here is derived from an EMBL/GenBank/DDBJ whole genome shotgun (WGS) entry which is preliminary data.</text>
</comment>
<dbReference type="AlphaFoldDB" id="A0A6A4T0E5"/>
<name>A0A6A4T0E5_SCOMX</name>
<evidence type="ECO:0000313" key="2">
    <source>
        <dbReference type="EMBL" id="KAF0036741.1"/>
    </source>
</evidence>
<protein>
    <submittedName>
        <fullName evidence="2">Uncharacterized protein</fullName>
    </submittedName>
</protein>
<dbReference type="Proteomes" id="UP000438429">
    <property type="component" value="Unassembled WGS sequence"/>
</dbReference>